<dbReference type="Proteomes" id="UP000823629">
    <property type="component" value="Unassembled WGS sequence"/>
</dbReference>
<comment type="caution">
    <text evidence="2">The sequence shown here is derived from an EMBL/GenBank/DDBJ whole genome shotgun (WGS) entry which is preliminary data.</text>
</comment>
<keyword evidence="1" id="KW-0812">Transmembrane</keyword>
<evidence type="ECO:0000313" key="3">
    <source>
        <dbReference type="Proteomes" id="UP000823629"/>
    </source>
</evidence>
<dbReference type="EMBL" id="JADING010000070">
    <property type="protein sequence ID" value="MBO8414338.1"/>
    <property type="molecule type" value="Genomic_DNA"/>
</dbReference>
<gene>
    <name evidence="2" type="ORF">IAC78_02540</name>
</gene>
<evidence type="ECO:0000313" key="2">
    <source>
        <dbReference type="EMBL" id="MBO8414338.1"/>
    </source>
</evidence>
<dbReference type="AlphaFoldDB" id="A0A9D9GR48"/>
<feature type="transmembrane region" description="Helical" evidence="1">
    <location>
        <begin position="160"/>
        <end position="177"/>
    </location>
</feature>
<feature type="transmembrane region" description="Helical" evidence="1">
    <location>
        <begin position="184"/>
        <end position="202"/>
    </location>
</feature>
<protein>
    <submittedName>
        <fullName evidence="2">Uncharacterized protein</fullName>
    </submittedName>
</protein>
<evidence type="ECO:0000256" key="1">
    <source>
        <dbReference type="SAM" id="Phobius"/>
    </source>
</evidence>
<keyword evidence="1" id="KW-1133">Transmembrane helix</keyword>
<keyword evidence="1" id="KW-0472">Membrane</keyword>
<feature type="transmembrane region" description="Helical" evidence="1">
    <location>
        <begin position="132"/>
        <end position="154"/>
    </location>
</feature>
<reference evidence="2" key="1">
    <citation type="submission" date="2020-10" db="EMBL/GenBank/DDBJ databases">
        <authorList>
            <person name="Gilroy R."/>
        </authorList>
    </citation>
    <scope>NUCLEOTIDE SEQUENCE</scope>
    <source>
        <strain evidence="2">1748</strain>
    </source>
</reference>
<organism evidence="2 3">
    <name type="scientific">Candidatus Scatoplasma merdavium</name>
    <dbReference type="NCBI Taxonomy" id="2840932"/>
    <lineage>
        <taxon>Bacteria</taxon>
        <taxon>Bacillati</taxon>
        <taxon>Bacillota</taxon>
        <taxon>Bacilli</taxon>
        <taxon>Bacillales</taxon>
        <taxon>Candidatus Scatoplasma</taxon>
    </lineage>
</organism>
<feature type="transmembrane region" description="Helical" evidence="1">
    <location>
        <begin position="35"/>
        <end position="53"/>
    </location>
</feature>
<feature type="transmembrane region" description="Helical" evidence="1">
    <location>
        <begin position="95"/>
        <end position="120"/>
    </location>
</feature>
<feature type="transmembrane region" description="Helical" evidence="1">
    <location>
        <begin position="62"/>
        <end position="83"/>
    </location>
</feature>
<accession>A0A9D9GR48</accession>
<sequence length="203" mass="22626">MKSLVQKISLIIASAIYLVFSLVFVFLFNTAVYEINLIELSLGISAISVALSLKSVPFKKNYTLYLAVTSALISLALSIYLRVADTNLNITRSSISFILVSVILLLIEAYQVGSAIYLTFKDMKEKTDREDNKLFMVAVFAQIAVSLIAILDCWLAPSEIYYYLIILFVTSLEVVASNMFKKGMWIRFIAGFNAAVSLIFAIL</sequence>
<proteinExistence type="predicted"/>
<name>A0A9D9GR48_9BACL</name>
<feature type="transmembrane region" description="Helical" evidence="1">
    <location>
        <begin position="7"/>
        <end position="29"/>
    </location>
</feature>
<reference evidence="2" key="2">
    <citation type="journal article" date="2021" name="PeerJ">
        <title>Extensive microbial diversity within the chicken gut microbiome revealed by metagenomics and culture.</title>
        <authorList>
            <person name="Gilroy R."/>
            <person name="Ravi A."/>
            <person name="Getino M."/>
            <person name="Pursley I."/>
            <person name="Horton D.L."/>
            <person name="Alikhan N.F."/>
            <person name="Baker D."/>
            <person name="Gharbi K."/>
            <person name="Hall N."/>
            <person name="Watson M."/>
            <person name="Adriaenssens E.M."/>
            <person name="Foster-Nyarko E."/>
            <person name="Jarju S."/>
            <person name="Secka A."/>
            <person name="Antonio M."/>
            <person name="Oren A."/>
            <person name="Chaudhuri R.R."/>
            <person name="La Ragione R."/>
            <person name="Hildebrand F."/>
            <person name="Pallen M.J."/>
        </authorList>
    </citation>
    <scope>NUCLEOTIDE SEQUENCE</scope>
    <source>
        <strain evidence="2">1748</strain>
    </source>
</reference>